<dbReference type="Gene3D" id="3.90.190.10">
    <property type="entry name" value="Protein tyrosine phosphatase superfamily"/>
    <property type="match status" value="1"/>
</dbReference>
<dbReference type="Proteomes" id="UP000546701">
    <property type="component" value="Unassembled WGS sequence"/>
</dbReference>
<dbReference type="RefSeq" id="WP_157176644.1">
    <property type="nucleotide sequence ID" value="NZ_BMJP01000002.1"/>
</dbReference>
<dbReference type="NCBIfam" id="TIGR01244">
    <property type="entry name" value="TIGR01244 family sulfur transferase"/>
    <property type="match status" value="1"/>
</dbReference>
<dbReference type="OrthoDB" id="9805710at2"/>
<feature type="domain" description="Beta-lactamase hydrolase-like protein phosphatase-like" evidence="1">
    <location>
        <begin position="2"/>
        <end position="108"/>
    </location>
</feature>
<dbReference type="EMBL" id="JACIJR010000003">
    <property type="protein sequence ID" value="MBB5728861.1"/>
    <property type="molecule type" value="Genomic_DNA"/>
</dbReference>
<organism evidence="2 3">
    <name type="scientific">Sphingomonas prati</name>
    <dbReference type="NCBI Taxonomy" id="1843237"/>
    <lineage>
        <taxon>Bacteria</taxon>
        <taxon>Pseudomonadati</taxon>
        <taxon>Pseudomonadota</taxon>
        <taxon>Alphaproteobacteria</taxon>
        <taxon>Sphingomonadales</taxon>
        <taxon>Sphingomonadaceae</taxon>
        <taxon>Sphingomonas</taxon>
    </lineage>
</organism>
<evidence type="ECO:0000313" key="2">
    <source>
        <dbReference type="EMBL" id="MBB5728861.1"/>
    </source>
</evidence>
<evidence type="ECO:0000259" key="1">
    <source>
        <dbReference type="Pfam" id="PF04273"/>
    </source>
</evidence>
<comment type="caution">
    <text evidence="2">The sequence shown here is derived from an EMBL/GenBank/DDBJ whole genome shotgun (WGS) entry which is preliminary data.</text>
</comment>
<dbReference type="InterPro" id="IPR029021">
    <property type="entry name" value="Prot-tyrosine_phosphatase-like"/>
</dbReference>
<protein>
    <submittedName>
        <fullName evidence="2">Uncharacterized protein (TIGR01244 family)</fullName>
    </submittedName>
</protein>
<reference evidence="2 3" key="1">
    <citation type="submission" date="2020-08" db="EMBL/GenBank/DDBJ databases">
        <title>Genomic Encyclopedia of Type Strains, Phase IV (KMG-IV): sequencing the most valuable type-strain genomes for metagenomic binning, comparative biology and taxonomic classification.</title>
        <authorList>
            <person name="Goeker M."/>
        </authorList>
    </citation>
    <scope>NUCLEOTIDE SEQUENCE [LARGE SCALE GENOMIC DNA]</scope>
    <source>
        <strain evidence="2 3">DSM 103336</strain>
    </source>
</reference>
<keyword evidence="3" id="KW-1185">Reference proteome</keyword>
<dbReference type="CDD" id="cd14503">
    <property type="entry name" value="PTP-bact"/>
    <property type="match status" value="1"/>
</dbReference>
<name>A0A7W9BRW5_9SPHN</name>
<dbReference type="Pfam" id="PF04273">
    <property type="entry name" value="BLH_phosphatase"/>
    <property type="match status" value="1"/>
</dbReference>
<gene>
    <name evidence="2" type="ORF">FHS99_001339</name>
</gene>
<dbReference type="InterPro" id="IPR005939">
    <property type="entry name" value="BLH_phosphatase-like"/>
</dbReference>
<accession>A0A7W9BRW5</accession>
<dbReference type="GO" id="GO:0016787">
    <property type="term" value="F:hydrolase activity"/>
    <property type="evidence" value="ECO:0007669"/>
    <property type="project" value="InterPro"/>
</dbReference>
<proteinExistence type="predicted"/>
<dbReference type="SUPFAM" id="SSF52799">
    <property type="entry name" value="(Phosphotyrosine protein) phosphatases II"/>
    <property type="match status" value="1"/>
</dbReference>
<dbReference type="AlphaFoldDB" id="A0A7W9BRW5"/>
<sequence length="138" mass="14638">MYRRLDDSMGVAGQLMPDELQAIADAGYRTVINNRPDGEEAGQPSTEEMALAAKAAGLDYHAIPMGQAGMTEAMIDGTVKVLRRADGPVLAFCRSGTRSTLLWAVARARLGDAPATLFERAGGAGYDLTPVRSLLTPE</sequence>
<evidence type="ECO:0000313" key="3">
    <source>
        <dbReference type="Proteomes" id="UP000546701"/>
    </source>
</evidence>